<dbReference type="EMBL" id="JBITGY010000002">
    <property type="protein sequence ID" value="MFI6496951.1"/>
    <property type="molecule type" value="Genomic_DNA"/>
</dbReference>
<reference evidence="1 2" key="1">
    <citation type="submission" date="2024-10" db="EMBL/GenBank/DDBJ databases">
        <title>The Natural Products Discovery Center: Release of the First 8490 Sequenced Strains for Exploring Actinobacteria Biosynthetic Diversity.</title>
        <authorList>
            <person name="Kalkreuter E."/>
            <person name="Kautsar S.A."/>
            <person name="Yang D."/>
            <person name="Bader C.D."/>
            <person name="Teijaro C.N."/>
            <person name="Fluegel L."/>
            <person name="Davis C.M."/>
            <person name="Simpson J.R."/>
            <person name="Lauterbach L."/>
            <person name="Steele A.D."/>
            <person name="Gui C."/>
            <person name="Meng S."/>
            <person name="Li G."/>
            <person name="Viehrig K."/>
            <person name="Ye F."/>
            <person name="Su P."/>
            <person name="Kiefer A.F."/>
            <person name="Nichols A."/>
            <person name="Cepeda A.J."/>
            <person name="Yan W."/>
            <person name="Fan B."/>
            <person name="Jiang Y."/>
            <person name="Adhikari A."/>
            <person name="Zheng C.-J."/>
            <person name="Schuster L."/>
            <person name="Cowan T.M."/>
            <person name="Smanski M.J."/>
            <person name="Chevrette M.G."/>
            <person name="De Carvalho L.P.S."/>
            <person name="Shen B."/>
        </authorList>
    </citation>
    <scope>NUCLEOTIDE SEQUENCE [LARGE SCALE GENOMIC DNA]</scope>
    <source>
        <strain evidence="1 2">NPDC050545</strain>
    </source>
</reference>
<protein>
    <recommendedName>
        <fullName evidence="3">Transcriptional regulator</fullName>
    </recommendedName>
</protein>
<keyword evidence="2" id="KW-1185">Reference proteome</keyword>
<evidence type="ECO:0000313" key="1">
    <source>
        <dbReference type="EMBL" id="MFI6496951.1"/>
    </source>
</evidence>
<accession>A0ABW7YM29</accession>
<organism evidence="1 2">
    <name type="scientific">Nonomuraea typhae</name>
    <dbReference type="NCBI Taxonomy" id="2603600"/>
    <lineage>
        <taxon>Bacteria</taxon>
        <taxon>Bacillati</taxon>
        <taxon>Actinomycetota</taxon>
        <taxon>Actinomycetes</taxon>
        <taxon>Streptosporangiales</taxon>
        <taxon>Streptosporangiaceae</taxon>
        <taxon>Nonomuraea</taxon>
    </lineage>
</organism>
<proteinExistence type="predicted"/>
<sequence length="99" mass="10637">MKHVATLTAAKLMFLAALMLFAGLSAHPLALALGLTVDAASHYWADRRFTLARFADLVGKGDFYRLGLPEAAPAGVGSYALDQSWHHLWIFVAALIIAA</sequence>
<gene>
    <name evidence="1" type="ORF">ACIBG2_06195</name>
</gene>
<evidence type="ECO:0000313" key="2">
    <source>
        <dbReference type="Proteomes" id="UP001612741"/>
    </source>
</evidence>
<dbReference type="Proteomes" id="UP001612741">
    <property type="component" value="Unassembled WGS sequence"/>
</dbReference>
<dbReference type="RefSeq" id="WP_397079471.1">
    <property type="nucleotide sequence ID" value="NZ_JBITGY010000002.1"/>
</dbReference>
<name>A0ABW7YM29_9ACTN</name>
<comment type="caution">
    <text evidence="1">The sequence shown here is derived from an EMBL/GenBank/DDBJ whole genome shotgun (WGS) entry which is preliminary data.</text>
</comment>
<evidence type="ECO:0008006" key="3">
    <source>
        <dbReference type="Google" id="ProtNLM"/>
    </source>
</evidence>